<dbReference type="GO" id="GO:0005381">
    <property type="term" value="F:iron ion transmembrane transporter activity"/>
    <property type="evidence" value="ECO:0007669"/>
    <property type="project" value="UniProtKB-UniRule"/>
</dbReference>
<protein>
    <recommendedName>
        <fullName evidence="9">Vacuolar iron transporter</fullName>
    </recommendedName>
</protein>
<feature type="transmembrane region" description="Helical" evidence="9">
    <location>
        <begin position="142"/>
        <end position="165"/>
    </location>
</feature>
<evidence type="ECO:0000256" key="2">
    <source>
        <dbReference type="ARBA" id="ARBA00007049"/>
    </source>
</evidence>
<proteinExistence type="inferred from homology"/>
<dbReference type="GO" id="GO:0030026">
    <property type="term" value="P:intracellular manganese ion homeostasis"/>
    <property type="evidence" value="ECO:0007669"/>
    <property type="project" value="InterPro"/>
</dbReference>
<name>B9TL99_RICCO</name>
<feature type="non-terminal residue" evidence="10">
    <location>
        <position position="1"/>
    </location>
</feature>
<keyword evidence="11" id="KW-1185">Reference proteome</keyword>
<keyword evidence="4 9" id="KW-0926">Vacuole</keyword>
<accession>B9TL99</accession>
<feature type="transmembrane region" description="Helical" evidence="9">
    <location>
        <begin position="26"/>
        <end position="46"/>
    </location>
</feature>
<feature type="transmembrane region" description="Helical" evidence="9">
    <location>
        <begin position="171"/>
        <end position="192"/>
    </location>
</feature>
<evidence type="ECO:0000256" key="6">
    <source>
        <dbReference type="ARBA" id="ARBA00022989"/>
    </source>
</evidence>
<reference evidence="11" key="1">
    <citation type="journal article" date="2010" name="Nat. Biotechnol.">
        <title>Draft genome sequence of the oilseed species Ricinus communis.</title>
        <authorList>
            <person name="Chan A.P."/>
            <person name="Crabtree J."/>
            <person name="Zhao Q."/>
            <person name="Lorenzi H."/>
            <person name="Orvis J."/>
            <person name="Puiu D."/>
            <person name="Melake-Berhan A."/>
            <person name="Jones K.M."/>
            <person name="Redman J."/>
            <person name="Chen G."/>
            <person name="Cahoon E.B."/>
            <person name="Gedil M."/>
            <person name="Stanke M."/>
            <person name="Haas B.J."/>
            <person name="Wortman J.R."/>
            <person name="Fraser-Liggett C.M."/>
            <person name="Ravel J."/>
            <person name="Rabinowicz P.D."/>
        </authorList>
    </citation>
    <scope>NUCLEOTIDE SEQUENCE [LARGE SCALE GENOMIC DNA]</scope>
    <source>
        <strain evidence="11">cv. Hale</strain>
    </source>
</reference>
<evidence type="ECO:0000313" key="10">
    <source>
        <dbReference type="EMBL" id="EEF23365.1"/>
    </source>
</evidence>
<evidence type="ECO:0000256" key="4">
    <source>
        <dbReference type="ARBA" id="ARBA00022554"/>
    </source>
</evidence>
<dbReference type="AlphaFoldDB" id="B9TL99"/>
<keyword evidence="9" id="KW-0813">Transport</keyword>
<evidence type="ECO:0000256" key="7">
    <source>
        <dbReference type="ARBA" id="ARBA00023136"/>
    </source>
</evidence>
<feature type="transmembrane region" description="Helical" evidence="9">
    <location>
        <begin position="199"/>
        <end position="220"/>
    </location>
</feature>
<dbReference type="Pfam" id="PF01988">
    <property type="entry name" value="VIT1"/>
    <property type="match status" value="1"/>
</dbReference>
<comment type="subcellular location">
    <subcellularLocation>
        <location evidence="1 9">Vacuole membrane</location>
        <topology evidence="1 9">Multi-pass membrane protein</topology>
    </subcellularLocation>
</comment>
<evidence type="ECO:0000256" key="9">
    <source>
        <dbReference type="RuleBase" id="RU369115"/>
    </source>
</evidence>
<comment type="similarity">
    <text evidence="2 9">Belongs to the CCC1 family.</text>
</comment>
<comment type="function">
    <text evidence="9">Vacuolar Fe(2+) uptake transporter.</text>
</comment>
<keyword evidence="9" id="KW-0406">Ion transport</keyword>
<evidence type="ECO:0000256" key="8">
    <source>
        <dbReference type="ARBA" id="ARBA00044464"/>
    </source>
</evidence>
<keyword evidence="6 9" id="KW-1133">Transmembrane helix</keyword>
<dbReference type="InterPro" id="IPR008217">
    <property type="entry name" value="Ccc1_fam"/>
</dbReference>
<keyword evidence="5 9" id="KW-0812">Transmembrane</keyword>
<gene>
    <name evidence="10" type="ORF">RCOM_2009840</name>
</gene>
<organism evidence="10 11">
    <name type="scientific">Ricinus communis</name>
    <name type="common">Castor bean</name>
    <dbReference type="NCBI Taxonomy" id="3988"/>
    <lineage>
        <taxon>Eukaryota</taxon>
        <taxon>Viridiplantae</taxon>
        <taxon>Streptophyta</taxon>
        <taxon>Embryophyta</taxon>
        <taxon>Tracheophyta</taxon>
        <taxon>Spermatophyta</taxon>
        <taxon>Magnoliopsida</taxon>
        <taxon>eudicotyledons</taxon>
        <taxon>Gunneridae</taxon>
        <taxon>Pentapetalae</taxon>
        <taxon>rosids</taxon>
        <taxon>fabids</taxon>
        <taxon>Malpighiales</taxon>
        <taxon>Euphorbiaceae</taxon>
        <taxon>Acalyphoideae</taxon>
        <taxon>Acalypheae</taxon>
        <taxon>Ricinus</taxon>
    </lineage>
</organism>
<sequence length="222" mass="23914">QEQQGAPPMSNERVPLLDPIDRVSEIVFGVLMALSFTGALSVATAGHQEVRTMMFTALGCNLAWGLVDAVMYLIRTATERRRKKMLLMQLQAAHDKTQTRQLIADALPQLFATVVQPATLDALHQELLTVREPTIRLGGKDYAAAFGIFALVVLATFPVVVPFIFVSQIVLALRISNLLAVVTLFIGGYALGRYTSGRPWLSGVAMSGIGVVLLAIIIALGG</sequence>
<evidence type="ECO:0000256" key="1">
    <source>
        <dbReference type="ARBA" id="ARBA00004128"/>
    </source>
</evidence>
<dbReference type="GO" id="GO:0005774">
    <property type="term" value="C:vacuolar membrane"/>
    <property type="evidence" value="ECO:0007669"/>
    <property type="project" value="UniProtKB-SubCell"/>
</dbReference>
<dbReference type="Proteomes" id="UP000008311">
    <property type="component" value="Unassembled WGS sequence"/>
</dbReference>
<comment type="catalytic activity">
    <reaction evidence="8">
        <text>Fe(2+)(in) = Fe(2+)(out)</text>
        <dbReference type="Rhea" id="RHEA:28486"/>
        <dbReference type="ChEBI" id="CHEBI:29033"/>
    </reaction>
    <physiologicalReaction direction="left-to-right" evidence="8">
        <dbReference type="Rhea" id="RHEA:28487"/>
    </physiologicalReaction>
</comment>
<evidence type="ECO:0000313" key="11">
    <source>
        <dbReference type="Proteomes" id="UP000008311"/>
    </source>
</evidence>
<feature type="transmembrane region" description="Helical" evidence="9">
    <location>
        <begin position="52"/>
        <end position="74"/>
    </location>
</feature>
<evidence type="ECO:0000256" key="3">
    <source>
        <dbReference type="ARBA" id="ARBA00022496"/>
    </source>
</evidence>
<dbReference type="InParanoid" id="B9TL99"/>
<dbReference type="GO" id="GO:0140315">
    <property type="term" value="F:iron ion sequestering activity"/>
    <property type="evidence" value="ECO:0007669"/>
    <property type="project" value="UniProtKB-UniRule"/>
</dbReference>
<dbReference type="GO" id="GO:0005384">
    <property type="term" value="F:manganese ion transmembrane transporter activity"/>
    <property type="evidence" value="ECO:0007669"/>
    <property type="project" value="InterPro"/>
</dbReference>
<evidence type="ECO:0000256" key="5">
    <source>
        <dbReference type="ARBA" id="ARBA00022692"/>
    </source>
</evidence>
<keyword evidence="3" id="KW-0408">Iron</keyword>
<dbReference type="EMBL" id="EQ986413">
    <property type="protein sequence ID" value="EEF23365.1"/>
    <property type="molecule type" value="Genomic_DNA"/>
</dbReference>
<keyword evidence="3" id="KW-0410">Iron transport</keyword>
<keyword evidence="7 9" id="KW-0472">Membrane</keyword>